<organism evidence="2 3">
    <name type="scientific">Malassezia pachydermatis</name>
    <dbReference type="NCBI Taxonomy" id="77020"/>
    <lineage>
        <taxon>Eukaryota</taxon>
        <taxon>Fungi</taxon>
        <taxon>Dikarya</taxon>
        <taxon>Basidiomycota</taxon>
        <taxon>Ustilaginomycotina</taxon>
        <taxon>Malasseziomycetes</taxon>
        <taxon>Malasseziales</taxon>
        <taxon>Malasseziaceae</taxon>
        <taxon>Malassezia</taxon>
    </lineage>
</organism>
<evidence type="ECO:0000313" key="2">
    <source>
        <dbReference type="EMBL" id="KOS15933.1"/>
    </source>
</evidence>
<reference evidence="2 3" key="1">
    <citation type="submission" date="2015-07" db="EMBL/GenBank/DDBJ databases">
        <title>Draft Genome Sequence of Malassezia furfur CBS1878 and Malassezia pachydermatis CBS1879.</title>
        <authorList>
            <person name="Triana S."/>
            <person name="Ohm R."/>
            <person name="Gonzalez A."/>
            <person name="DeCock H."/>
            <person name="Restrepo S."/>
            <person name="Celis A."/>
        </authorList>
    </citation>
    <scope>NUCLEOTIDE SEQUENCE [LARGE SCALE GENOMIC DNA]</scope>
    <source>
        <strain evidence="2 3">CBS 1879</strain>
    </source>
</reference>
<dbReference type="GeneID" id="28729816"/>
<protein>
    <submittedName>
        <fullName evidence="2">Uncharacterized protein</fullName>
    </submittedName>
</protein>
<feature type="region of interest" description="Disordered" evidence="1">
    <location>
        <begin position="270"/>
        <end position="318"/>
    </location>
</feature>
<feature type="region of interest" description="Disordered" evidence="1">
    <location>
        <begin position="113"/>
        <end position="162"/>
    </location>
</feature>
<evidence type="ECO:0000256" key="1">
    <source>
        <dbReference type="SAM" id="MobiDB-lite"/>
    </source>
</evidence>
<dbReference type="VEuPathDB" id="FungiDB:Malapachy_3472"/>
<evidence type="ECO:0000313" key="3">
    <source>
        <dbReference type="Proteomes" id="UP000037751"/>
    </source>
</evidence>
<dbReference type="AlphaFoldDB" id="A0A0M9VQV2"/>
<feature type="region of interest" description="Disordered" evidence="1">
    <location>
        <begin position="214"/>
        <end position="258"/>
    </location>
</feature>
<feature type="compositionally biased region" description="Basic and acidic residues" evidence="1">
    <location>
        <begin position="116"/>
        <end position="133"/>
    </location>
</feature>
<feature type="compositionally biased region" description="Basic and acidic residues" evidence="1">
    <location>
        <begin position="231"/>
        <end position="253"/>
    </location>
</feature>
<accession>A0A0M9VQV2</accession>
<dbReference type="RefSeq" id="XP_017993565.1">
    <property type="nucleotide sequence ID" value="XM_018137940.1"/>
</dbReference>
<proteinExistence type="predicted"/>
<name>A0A0M9VQV2_9BASI</name>
<dbReference type="Proteomes" id="UP000037751">
    <property type="component" value="Unassembled WGS sequence"/>
</dbReference>
<gene>
    <name evidence="2" type="ORF">Malapachy_3472</name>
</gene>
<feature type="region of interest" description="Disordered" evidence="1">
    <location>
        <begin position="15"/>
        <end position="81"/>
    </location>
</feature>
<feature type="compositionally biased region" description="Polar residues" evidence="1">
    <location>
        <begin position="282"/>
        <end position="302"/>
    </location>
</feature>
<dbReference type="EMBL" id="LGAV01000001">
    <property type="protein sequence ID" value="KOS15933.1"/>
    <property type="molecule type" value="Genomic_DNA"/>
</dbReference>
<dbReference type="OrthoDB" id="2590746at2759"/>
<sequence>MAPWRELRREFMQSLAAHEPSTKMPGTIDFDDGAGSRKSSILDSSAHVVSPQSSMTLRDTKDAPVVTVDQPTTDETKGAPVHRAVPEVLVIVHPNPKKQQHHPYNLQVQLVHNKRPKTDSESSHNSDAEDAELHHRRKRASSFSSQQSVHSSASESSSSSSAYGRRTIALYNLDYHHIRSTQVLDAGTDQHVAKFTKKGIELVDFGLLEPHDISIHTSHSPESNAAPLPMHDSDVEHDSDSHGHEWHEDDATSHRGGPRLLTKMKHIGTQLRAKHPSPTRLGPSSASLHRSGSVRSNVSTAYPESLPEENEASMTVRPPSMTMPRSPIPQAIPCGGVSHSKVTTSYVWEIKHLNRSHKHRNEAMYEQMLRKIIRDVNADSHTLVELASRAILERIWVQFNPKGRSGKAVAPPPAKHIVVWVEWVREWNGGLDNTQNVYDPFQYMHHASPSSAAGSPLLRPHDANTGITDPALDVHAADHEPGKGSTTLTQFQYVSQYPRTESKDPSEALWTCYLVLDGDTRVPLGRMLPAPNHPLVVSELLLPSPMPDLSCSGLGPDGKGFTREELRDIVTTTALHMVLREAIGCLNCMVKHRH</sequence>
<keyword evidence="3" id="KW-1185">Reference proteome</keyword>
<comment type="caution">
    <text evidence="2">The sequence shown here is derived from an EMBL/GenBank/DDBJ whole genome shotgun (WGS) entry which is preliminary data.</text>
</comment>
<feature type="compositionally biased region" description="Low complexity" evidence="1">
    <location>
        <begin position="141"/>
        <end position="161"/>
    </location>
</feature>